<gene>
    <name evidence="1" type="ORF">NT6N_27130</name>
</gene>
<dbReference type="AlphaFoldDB" id="A0AAT9FNW8"/>
<proteinExistence type="predicted"/>
<name>A0AAT9FNW8_9BACT</name>
<dbReference type="EMBL" id="AP026866">
    <property type="protein sequence ID" value="BDS07673.1"/>
    <property type="molecule type" value="Genomic_DNA"/>
</dbReference>
<dbReference type="KEGG" id="osu:NT6N_27130"/>
<organism evidence="1">
    <name type="scientific">Oceaniferula spumae</name>
    <dbReference type="NCBI Taxonomy" id="2979115"/>
    <lineage>
        <taxon>Bacteria</taxon>
        <taxon>Pseudomonadati</taxon>
        <taxon>Verrucomicrobiota</taxon>
        <taxon>Verrucomicrobiia</taxon>
        <taxon>Verrucomicrobiales</taxon>
        <taxon>Verrucomicrobiaceae</taxon>
        <taxon>Oceaniferula</taxon>
    </lineage>
</organism>
<evidence type="ECO:0000313" key="1">
    <source>
        <dbReference type="EMBL" id="BDS07673.1"/>
    </source>
</evidence>
<protein>
    <submittedName>
        <fullName evidence="1">Uncharacterized protein</fullName>
    </submittedName>
</protein>
<reference evidence="1" key="1">
    <citation type="submission" date="2024-07" db="EMBL/GenBank/DDBJ databases">
        <title>Complete genome sequence of Verrucomicrobiaceae bacterium NT6N.</title>
        <authorList>
            <person name="Huang C."/>
            <person name="Takami H."/>
            <person name="Hamasaki K."/>
        </authorList>
    </citation>
    <scope>NUCLEOTIDE SEQUENCE</scope>
    <source>
        <strain evidence="1">NT6N</strain>
    </source>
</reference>
<accession>A0AAT9FNW8</accession>
<sequence length="135" mass="15440">MLYVPDSMNSTSPPVPLLGSLPRDVVVFTLMLIFLVRGLPQLEVYHTATPYKVTLRAITTDGTAELLELPDELRGVHRKKVILEKIQRFSQSEEANHLTPHGGKLEWTLRYSKDSLRYDQERKIITNHSAEEVSR</sequence>